<dbReference type="CDD" id="cd00405">
    <property type="entry name" value="PRAI"/>
    <property type="match status" value="1"/>
</dbReference>
<dbReference type="Pfam" id="PF00697">
    <property type="entry name" value="PRAI"/>
    <property type="match status" value="1"/>
</dbReference>
<dbReference type="EMBL" id="LFVU01000028">
    <property type="protein sequence ID" value="KMT20920.1"/>
    <property type="molecule type" value="Genomic_DNA"/>
</dbReference>
<protein>
    <recommendedName>
        <fullName evidence="5 10">N-(5'-phosphoribosyl)anthranilate isomerase</fullName>
        <shortName evidence="10">PRAI</shortName>
        <ecNumber evidence="4 10">5.3.1.24</ecNumber>
    </recommendedName>
</protein>
<dbReference type="RefSeq" id="WP_048571319.1">
    <property type="nucleotide sequence ID" value="NZ_LFVU01000028.1"/>
</dbReference>
<reference evidence="12 13" key="1">
    <citation type="submission" date="2015-06" db="EMBL/GenBank/DDBJ databases">
        <title>Draft genome sequence of the purine-degrading Clostridium cylindrosporum HC-1 (DSM 605).</title>
        <authorList>
            <person name="Poehlein A."/>
            <person name="Schiel-Bengelsdorf B."/>
            <person name="Bengelsdorf F."/>
            <person name="Daniel R."/>
            <person name="Duerre P."/>
        </authorList>
    </citation>
    <scope>NUCLEOTIDE SEQUENCE [LARGE SCALE GENOMIC DNA]</scope>
    <source>
        <strain evidence="12 13">DSM 605</strain>
    </source>
</reference>
<evidence type="ECO:0000256" key="3">
    <source>
        <dbReference type="ARBA" id="ARBA00007571"/>
    </source>
</evidence>
<proteinExistence type="inferred from homology"/>
<sequence length="207" mass="23286">MCNTLVKVCGIKSPEIGKCVYAAGGDAIGLVFAKSKRQLTLSEAVNISKDLPKDILKIGVFVNEPIESLMNYVNKVGLDIVQLHGDESKEYCEKIKLPVIKAFSIKERSDIEKAYEYRNLYGYLFDAKCEKYRGGEGKVFDWDMLKDLPTYIKDRLILAGGLNISNVEEAIREVNPFMIDVSSGVEINYNKDEALIKEFISLVKETK</sequence>
<dbReference type="FunFam" id="3.20.20.70:FF:000075">
    <property type="entry name" value="Tryptophan biosynthesis protein TRP1"/>
    <property type="match status" value="1"/>
</dbReference>
<comment type="catalytic activity">
    <reaction evidence="1 10">
        <text>N-(5-phospho-beta-D-ribosyl)anthranilate = 1-(2-carboxyphenylamino)-1-deoxy-D-ribulose 5-phosphate</text>
        <dbReference type="Rhea" id="RHEA:21540"/>
        <dbReference type="ChEBI" id="CHEBI:18277"/>
        <dbReference type="ChEBI" id="CHEBI:58613"/>
        <dbReference type="EC" id="5.3.1.24"/>
    </reaction>
</comment>
<dbReference type="InterPro" id="IPR011060">
    <property type="entry name" value="RibuloseP-bd_barrel"/>
</dbReference>
<evidence type="ECO:0000256" key="5">
    <source>
        <dbReference type="ARBA" id="ARBA00022272"/>
    </source>
</evidence>
<dbReference type="GO" id="GO:0000162">
    <property type="term" value="P:L-tryptophan biosynthetic process"/>
    <property type="evidence" value="ECO:0007669"/>
    <property type="project" value="UniProtKB-UniRule"/>
</dbReference>
<evidence type="ECO:0000256" key="9">
    <source>
        <dbReference type="ARBA" id="ARBA00023235"/>
    </source>
</evidence>
<evidence type="ECO:0000256" key="2">
    <source>
        <dbReference type="ARBA" id="ARBA00004664"/>
    </source>
</evidence>
<evidence type="ECO:0000256" key="6">
    <source>
        <dbReference type="ARBA" id="ARBA00022605"/>
    </source>
</evidence>
<dbReference type="UniPathway" id="UPA00035">
    <property type="reaction ID" value="UER00042"/>
</dbReference>
<keyword evidence="8 10" id="KW-0057">Aromatic amino acid biosynthesis</keyword>
<comment type="similarity">
    <text evidence="3 10">Belongs to the TrpF family.</text>
</comment>
<dbReference type="Gene3D" id="3.20.20.70">
    <property type="entry name" value="Aldolase class I"/>
    <property type="match status" value="1"/>
</dbReference>
<evidence type="ECO:0000313" key="12">
    <source>
        <dbReference type="EMBL" id="KMT20920.1"/>
    </source>
</evidence>
<dbReference type="EC" id="5.3.1.24" evidence="4 10"/>
<evidence type="ECO:0000256" key="10">
    <source>
        <dbReference type="HAMAP-Rule" id="MF_00135"/>
    </source>
</evidence>
<evidence type="ECO:0000256" key="8">
    <source>
        <dbReference type="ARBA" id="ARBA00023141"/>
    </source>
</evidence>
<gene>
    <name evidence="10 12" type="primary">trpF</name>
    <name evidence="12" type="ORF">CLCY_1c01540</name>
</gene>
<comment type="pathway">
    <text evidence="2 10">Amino-acid biosynthesis; L-tryptophan biosynthesis; L-tryptophan from chorismate: step 3/5.</text>
</comment>
<dbReference type="InterPro" id="IPR001240">
    <property type="entry name" value="PRAI_dom"/>
</dbReference>
<evidence type="ECO:0000259" key="11">
    <source>
        <dbReference type="Pfam" id="PF00697"/>
    </source>
</evidence>
<feature type="domain" description="N-(5'phosphoribosyl) anthranilate isomerase (PRAI)" evidence="11">
    <location>
        <begin position="6"/>
        <end position="200"/>
    </location>
</feature>
<dbReference type="OrthoDB" id="9786954at2"/>
<dbReference type="InterPro" id="IPR013785">
    <property type="entry name" value="Aldolase_TIM"/>
</dbReference>
<evidence type="ECO:0000256" key="1">
    <source>
        <dbReference type="ARBA" id="ARBA00001164"/>
    </source>
</evidence>
<comment type="caution">
    <text evidence="12">The sequence shown here is derived from an EMBL/GenBank/DDBJ whole genome shotgun (WGS) entry which is preliminary data.</text>
</comment>
<dbReference type="PANTHER" id="PTHR42894:SF1">
    <property type="entry name" value="N-(5'-PHOSPHORIBOSYL)ANTHRANILATE ISOMERASE"/>
    <property type="match status" value="1"/>
</dbReference>
<keyword evidence="6 10" id="KW-0028">Amino-acid biosynthesis</keyword>
<dbReference type="AlphaFoldDB" id="A0A0J8D417"/>
<name>A0A0J8D417_CLOCY</name>
<dbReference type="SUPFAM" id="SSF51366">
    <property type="entry name" value="Ribulose-phoshate binding barrel"/>
    <property type="match status" value="1"/>
</dbReference>
<keyword evidence="13" id="KW-1185">Reference proteome</keyword>
<dbReference type="HAMAP" id="MF_00135">
    <property type="entry name" value="PRAI"/>
    <property type="match status" value="1"/>
</dbReference>
<keyword evidence="9 10" id="KW-0413">Isomerase</keyword>
<evidence type="ECO:0000256" key="4">
    <source>
        <dbReference type="ARBA" id="ARBA00012572"/>
    </source>
</evidence>
<dbReference type="STRING" id="1121307.CLCY_1c01540"/>
<accession>A0A0J8D417</accession>
<keyword evidence="7 10" id="KW-0822">Tryptophan biosynthesis</keyword>
<evidence type="ECO:0000256" key="7">
    <source>
        <dbReference type="ARBA" id="ARBA00022822"/>
    </source>
</evidence>
<dbReference type="GO" id="GO:0004640">
    <property type="term" value="F:phosphoribosylanthranilate isomerase activity"/>
    <property type="evidence" value="ECO:0007669"/>
    <property type="project" value="UniProtKB-UniRule"/>
</dbReference>
<evidence type="ECO:0000313" key="13">
    <source>
        <dbReference type="Proteomes" id="UP000036756"/>
    </source>
</evidence>
<organism evidence="12 13">
    <name type="scientific">Clostridium cylindrosporum DSM 605</name>
    <dbReference type="NCBI Taxonomy" id="1121307"/>
    <lineage>
        <taxon>Bacteria</taxon>
        <taxon>Bacillati</taxon>
        <taxon>Bacillota</taxon>
        <taxon>Clostridia</taxon>
        <taxon>Eubacteriales</taxon>
        <taxon>Clostridiaceae</taxon>
        <taxon>Clostridium</taxon>
    </lineage>
</organism>
<dbReference type="Proteomes" id="UP000036756">
    <property type="component" value="Unassembled WGS sequence"/>
</dbReference>
<dbReference type="PATRIC" id="fig|1121307.3.peg.515"/>
<dbReference type="PANTHER" id="PTHR42894">
    <property type="entry name" value="N-(5'-PHOSPHORIBOSYL)ANTHRANILATE ISOMERASE"/>
    <property type="match status" value="1"/>
</dbReference>
<dbReference type="InterPro" id="IPR044643">
    <property type="entry name" value="TrpF_fam"/>
</dbReference>